<dbReference type="SMART" id="SM00456">
    <property type="entry name" value="WW"/>
    <property type="match status" value="3"/>
</dbReference>
<dbReference type="EMBL" id="HAAD01005879">
    <property type="protein sequence ID" value="CDG72111.1"/>
    <property type="molecule type" value="mRNA"/>
</dbReference>
<dbReference type="PROSITE" id="PS50020">
    <property type="entry name" value="WW_DOMAIN_2"/>
    <property type="match status" value="3"/>
</dbReference>
<feature type="region of interest" description="Disordered" evidence="2">
    <location>
        <begin position="115"/>
        <end position="150"/>
    </location>
</feature>
<dbReference type="Gene3D" id="1.10.10.440">
    <property type="entry name" value="FF domain"/>
    <property type="match status" value="6"/>
</dbReference>
<dbReference type="Pfam" id="PF00397">
    <property type="entry name" value="WW"/>
    <property type="match status" value="2"/>
</dbReference>
<feature type="domain" description="FF" evidence="4">
    <location>
        <begin position="665"/>
        <end position="722"/>
    </location>
</feature>
<feature type="compositionally biased region" description="Polar residues" evidence="2">
    <location>
        <begin position="133"/>
        <end position="150"/>
    </location>
</feature>
<dbReference type="Pfam" id="PF23517">
    <property type="entry name" value="WW_TCERG1"/>
    <property type="match status" value="1"/>
</dbReference>
<proteinExistence type="evidence at transcript level"/>
<feature type="region of interest" description="Disordered" evidence="2">
    <location>
        <begin position="843"/>
        <end position="868"/>
    </location>
</feature>
<feature type="domain" description="FF" evidence="4">
    <location>
        <begin position="781"/>
        <end position="846"/>
    </location>
</feature>
<dbReference type="InterPro" id="IPR036020">
    <property type="entry name" value="WW_dom_sf"/>
</dbReference>
<dbReference type="GO" id="GO:0005634">
    <property type="term" value="C:nucleus"/>
    <property type="evidence" value="ECO:0007669"/>
    <property type="project" value="TreeGrafter"/>
</dbReference>
<feature type="compositionally biased region" description="Basic and acidic residues" evidence="2">
    <location>
        <begin position="247"/>
        <end position="276"/>
    </location>
</feature>
<dbReference type="GO" id="GO:0003712">
    <property type="term" value="F:transcription coregulator activity"/>
    <property type="evidence" value="ECO:0007669"/>
    <property type="project" value="TreeGrafter"/>
</dbReference>
<dbReference type="PROSITE" id="PS51676">
    <property type="entry name" value="FF"/>
    <property type="match status" value="6"/>
</dbReference>
<dbReference type="SMART" id="SM00441">
    <property type="entry name" value="FF"/>
    <property type="match status" value="6"/>
</dbReference>
<dbReference type="PANTHER" id="PTHR15377">
    <property type="entry name" value="TRANSCRIPTION ELONGATION REGULATOR 1"/>
    <property type="match status" value="1"/>
</dbReference>
<feature type="compositionally biased region" description="Basic and acidic residues" evidence="2">
    <location>
        <begin position="115"/>
        <end position="132"/>
    </location>
</feature>
<evidence type="ECO:0000259" key="4">
    <source>
        <dbReference type="PROSITE" id="PS51676"/>
    </source>
</evidence>
<feature type="region of interest" description="Disordered" evidence="2">
    <location>
        <begin position="247"/>
        <end position="283"/>
    </location>
</feature>
<evidence type="ECO:0000256" key="2">
    <source>
        <dbReference type="SAM" id="MobiDB-lite"/>
    </source>
</evidence>
<dbReference type="SUPFAM" id="SSF51045">
    <property type="entry name" value="WW domain"/>
    <property type="match status" value="3"/>
</dbReference>
<dbReference type="PANTHER" id="PTHR15377:SF3">
    <property type="entry name" value="WW DOMAIN-CONTAINING PROTEIN"/>
    <property type="match status" value="1"/>
</dbReference>
<dbReference type="FunFam" id="1.10.10.440:FF:000005">
    <property type="entry name" value="Transcription elongation regulator 1 (CA150)"/>
    <property type="match status" value="1"/>
</dbReference>
<dbReference type="GO" id="GO:0070063">
    <property type="term" value="F:RNA polymerase binding"/>
    <property type="evidence" value="ECO:0007669"/>
    <property type="project" value="InterPro"/>
</dbReference>
<dbReference type="PROSITE" id="PS01159">
    <property type="entry name" value="WW_DOMAIN_1"/>
    <property type="match status" value="1"/>
</dbReference>
<gene>
    <name evidence="5" type="primary">TCERG1</name>
</gene>
<organism evidence="5">
    <name type="scientific">Hydra vulgaris</name>
    <name type="common">Hydra</name>
    <name type="synonym">Hydra attenuata</name>
    <dbReference type="NCBI Taxonomy" id="6087"/>
    <lineage>
        <taxon>Eukaryota</taxon>
        <taxon>Metazoa</taxon>
        <taxon>Cnidaria</taxon>
        <taxon>Hydrozoa</taxon>
        <taxon>Hydroidolina</taxon>
        <taxon>Anthoathecata</taxon>
        <taxon>Aplanulata</taxon>
        <taxon>Hydridae</taxon>
        <taxon>Hydra</taxon>
    </lineage>
</organism>
<feature type="domain" description="FF" evidence="4">
    <location>
        <begin position="471"/>
        <end position="526"/>
    </location>
</feature>
<feature type="domain" description="FF" evidence="4">
    <location>
        <begin position="538"/>
        <end position="594"/>
    </location>
</feature>
<feature type="domain" description="FF" evidence="4">
    <location>
        <begin position="724"/>
        <end position="780"/>
    </location>
</feature>
<feature type="domain" description="FF" evidence="4">
    <location>
        <begin position="392"/>
        <end position="459"/>
    </location>
</feature>
<protein>
    <submittedName>
        <fullName evidence="5">Transcription elongation regulator 1</fullName>
    </submittedName>
</protein>
<dbReference type="InterPro" id="IPR045148">
    <property type="entry name" value="TCRG1-like"/>
</dbReference>
<keyword evidence="1" id="KW-0677">Repeat</keyword>
<dbReference type="OrthoDB" id="63972at2759"/>
<dbReference type="FunFam" id="2.20.70.10:FF:000049">
    <property type="entry name" value="Transcription elongation regulator 1-like"/>
    <property type="match status" value="1"/>
</dbReference>
<dbReference type="InterPro" id="IPR002713">
    <property type="entry name" value="FF_domain"/>
</dbReference>
<sequence length="868" mass="101767">MSEEEEEQVVDNYNGLTPPAMPPTISQPLHPTVHQSIPSAFPNFAQSFQSPLHPPFAPMPSQSNTTLPKPPIFDKDGQIWLEACSAEGKVYYFNAKTRETRWTKPEDFCLKSNEEEKCEEIDKTETEVKNDGDNTTADPAETQTSLQSQPPIQFSPQLLPGMPPFVLPMMRPPPGMMLPGFSTGFQSRLPLTMPPRFPPLPAGFRLPLEFVPKTIGDWTEHRLPDGRLYYFNNKTRESKWDKPVEFSEKVTENKDTSTKTESIVKEETPKSDENSKKKPIASRPIPGSGWHLVWTGDGKVFFFNPVSKSSIWERPKELESNLQIDEMLREGPEQKEEVKVEPIVENKESSENQNEEPSVKKIKLELEDNVEKVQQAVEEEPETNEEDEEQAKLKLEAEVKKAIIPLDERMIMFSNLLREKEVSAFSTWNKELHKILFDPRYLLLNMRERKLCFEKYVKVRAVEERKERTQKLKDKKEDFKRLLDEVVASAKLTFSDFASKHSKDDRYKGIEKMRDRELLFNEFMIDFRKYEKERLKIREEKVRIGFLELLGELNNLEESSQWKKVKSSIEHDKRYQLVASSTKREQWFYDYLKEISTKRTRPEIEKIAVAEEPIPSVVQKSSPVHNAITEKNDRIEASIRKREAEVRAHKEIIDKDNEKERGFHLHEKAMQHFKALLADMVRDTHYSWKETRRSLRRDPRWAALDILDKSEKEGLFNEHVFGIKEKRKKAFRKMLDEADIPLDAHWRDVRKKVKDDPRYAKFGTSELVSREEEFEAYLRERVTAARTDFRELLRETKLITYKSKNLCEETNHMRDIHEILKKDKRYDNMATLEKERERLIISHIDDLHKRGPPPPPTATNPSARYKKD</sequence>
<dbReference type="InterPro" id="IPR036517">
    <property type="entry name" value="FF_domain_sf"/>
</dbReference>
<dbReference type="Pfam" id="PF01846">
    <property type="entry name" value="FF"/>
    <property type="match status" value="6"/>
</dbReference>
<dbReference type="AlphaFoldDB" id="T2MJ49"/>
<feature type="domain" description="WW" evidence="3">
    <location>
        <begin position="288"/>
        <end position="317"/>
    </location>
</feature>
<evidence type="ECO:0000313" key="5">
    <source>
        <dbReference type="EMBL" id="CDG72111.1"/>
    </source>
</evidence>
<dbReference type="Gene3D" id="2.20.70.10">
    <property type="match status" value="3"/>
</dbReference>
<dbReference type="CDD" id="cd00201">
    <property type="entry name" value="WW"/>
    <property type="match status" value="3"/>
</dbReference>
<evidence type="ECO:0000259" key="3">
    <source>
        <dbReference type="PROSITE" id="PS50020"/>
    </source>
</evidence>
<reference evidence="5" key="1">
    <citation type="journal article" date="2013" name="Genome Biol. Evol.">
        <title>Punctuated emergences of genetic and phenotypic innovations in eumetazoan, bilaterian, euteleostome, and hominidae ancestors.</title>
        <authorList>
            <person name="Wenger Y."/>
            <person name="Galliot B."/>
        </authorList>
    </citation>
    <scope>NUCLEOTIDE SEQUENCE</scope>
    <source>
        <tissue evidence="5">Whole animals</tissue>
    </source>
</reference>
<dbReference type="InterPro" id="IPR057565">
    <property type="entry name" value="WW_TCRG1_3rd"/>
</dbReference>
<dbReference type="SUPFAM" id="SSF81698">
    <property type="entry name" value="FF domain"/>
    <property type="match status" value="5"/>
</dbReference>
<feature type="region of interest" description="Disordered" evidence="2">
    <location>
        <begin position="1"/>
        <end position="68"/>
    </location>
</feature>
<feature type="compositionally biased region" description="Polar residues" evidence="2">
    <location>
        <begin position="24"/>
        <end position="50"/>
    </location>
</feature>
<name>T2MJ49_HYDVU</name>
<dbReference type="FunFam" id="1.10.10.440:FF:000001">
    <property type="entry name" value="Transcription elongation regulator 1 like"/>
    <property type="match status" value="1"/>
</dbReference>
<accession>T2MJ49</accession>
<feature type="domain" description="WW" evidence="3">
    <location>
        <begin position="212"/>
        <end position="245"/>
    </location>
</feature>
<feature type="domain" description="WW" evidence="3">
    <location>
        <begin position="80"/>
        <end position="107"/>
    </location>
</feature>
<dbReference type="InterPro" id="IPR001202">
    <property type="entry name" value="WW_dom"/>
</dbReference>
<evidence type="ECO:0000256" key="1">
    <source>
        <dbReference type="ARBA" id="ARBA00022737"/>
    </source>
</evidence>